<dbReference type="Proteomes" id="UP000276133">
    <property type="component" value="Unassembled WGS sequence"/>
</dbReference>
<evidence type="ECO:0000313" key="5">
    <source>
        <dbReference type="EMBL" id="RNA19680.1"/>
    </source>
</evidence>
<gene>
    <name evidence="5" type="ORF">BpHYR1_030489</name>
</gene>
<dbReference type="SUPFAM" id="SSF47473">
    <property type="entry name" value="EF-hand"/>
    <property type="match status" value="1"/>
</dbReference>
<dbReference type="PANTHER" id="PTHR23055">
    <property type="entry name" value="CALCIUM BINDING PROTEINS"/>
    <property type="match status" value="1"/>
</dbReference>
<accession>A0A3M7R805</accession>
<dbReference type="InterPro" id="IPR028846">
    <property type="entry name" value="Recoverin"/>
</dbReference>
<evidence type="ECO:0000256" key="3">
    <source>
        <dbReference type="ARBA" id="ARBA00022837"/>
    </source>
</evidence>
<evidence type="ECO:0000259" key="4">
    <source>
        <dbReference type="PROSITE" id="PS50222"/>
    </source>
</evidence>
<evidence type="ECO:0000313" key="6">
    <source>
        <dbReference type="Proteomes" id="UP000276133"/>
    </source>
</evidence>
<protein>
    <submittedName>
        <fullName evidence="5">Neuronal calcium sensor 2</fullName>
    </submittedName>
</protein>
<dbReference type="PROSITE" id="PS00018">
    <property type="entry name" value="EF_HAND_1"/>
    <property type="match status" value="2"/>
</dbReference>
<dbReference type="PROSITE" id="PS50222">
    <property type="entry name" value="EF_HAND_2"/>
    <property type="match status" value="3"/>
</dbReference>
<dbReference type="PRINTS" id="PR00450">
    <property type="entry name" value="RECOVERIN"/>
</dbReference>
<dbReference type="InterPro" id="IPR002048">
    <property type="entry name" value="EF_hand_dom"/>
</dbReference>
<dbReference type="InterPro" id="IPR011992">
    <property type="entry name" value="EF-hand-dom_pair"/>
</dbReference>
<keyword evidence="1" id="KW-0479">Metal-binding</keyword>
<evidence type="ECO:0000256" key="1">
    <source>
        <dbReference type="ARBA" id="ARBA00022723"/>
    </source>
</evidence>
<evidence type="ECO:0000256" key="2">
    <source>
        <dbReference type="ARBA" id="ARBA00022737"/>
    </source>
</evidence>
<dbReference type="Gene3D" id="1.10.238.10">
    <property type="entry name" value="EF-hand"/>
    <property type="match status" value="1"/>
</dbReference>
<dbReference type="Pfam" id="PF13202">
    <property type="entry name" value="EF-hand_5"/>
    <property type="match status" value="1"/>
</dbReference>
<comment type="caution">
    <text evidence="5">The sequence shown here is derived from an EMBL/GenBank/DDBJ whole genome shotgun (WGS) entry which is preliminary data.</text>
</comment>
<dbReference type="GO" id="GO:0005509">
    <property type="term" value="F:calcium ion binding"/>
    <property type="evidence" value="ECO:0007669"/>
    <property type="project" value="InterPro"/>
</dbReference>
<dbReference type="EMBL" id="REGN01003995">
    <property type="protein sequence ID" value="RNA19680.1"/>
    <property type="molecule type" value="Genomic_DNA"/>
</dbReference>
<dbReference type="Pfam" id="PF13499">
    <property type="entry name" value="EF-hand_7"/>
    <property type="match status" value="1"/>
</dbReference>
<feature type="domain" description="EF-hand" evidence="4">
    <location>
        <begin position="145"/>
        <end position="180"/>
    </location>
</feature>
<sequence>MGHKNCRQLRVEPDESQLKEISIRTGLSKEQLFLMHQEFVKDCPNGRLSQKMFTKMYNQFYTNGNAKKFCKLCFMAYDRDKNGYIDFYEYASVMGILLNGDIKDKLKLAFNIYDCNDDGHIEKKEAEKIVQSIFEMYGESLPSKAINNEALRLMQKFDSDKNGLITEKEFIEGCLRDDDLKRIFVPLFNT</sequence>
<dbReference type="PANTHER" id="PTHR23055:SF167">
    <property type="entry name" value="EF-HAND DOMAIN-CONTAINING PROTEIN"/>
    <property type="match status" value="1"/>
</dbReference>
<keyword evidence="3" id="KW-0106">Calcium</keyword>
<proteinExistence type="predicted"/>
<keyword evidence="6" id="KW-1185">Reference proteome</keyword>
<dbReference type="InterPro" id="IPR018247">
    <property type="entry name" value="EF_Hand_1_Ca_BS"/>
</dbReference>
<keyword evidence="2" id="KW-0677">Repeat</keyword>
<dbReference type="AlphaFoldDB" id="A0A3M7R805"/>
<feature type="domain" description="EF-hand" evidence="4">
    <location>
        <begin position="101"/>
        <end position="136"/>
    </location>
</feature>
<feature type="domain" description="EF-hand" evidence="4">
    <location>
        <begin position="65"/>
        <end position="100"/>
    </location>
</feature>
<organism evidence="5 6">
    <name type="scientific">Brachionus plicatilis</name>
    <name type="common">Marine rotifer</name>
    <name type="synonym">Brachionus muelleri</name>
    <dbReference type="NCBI Taxonomy" id="10195"/>
    <lineage>
        <taxon>Eukaryota</taxon>
        <taxon>Metazoa</taxon>
        <taxon>Spiralia</taxon>
        <taxon>Gnathifera</taxon>
        <taxon>Rotifera</taxon>
        <taxon>Eurotatoria</taxon>
        <taxon>Monogononta</taxon>
        <taxon>Pseudotrocha</taxon>
        <taxon>Ploima</taxon>
        <taxon>Brachionidae</taxon>
        <taxon>Brachionus</taxon>
    </lineage>
</organism>
<reference evidence="5 6" key="1">
    <citation type="journal article" date="2018" name="Sci. Rep.">
        <title>Genomic signatures of local adaptation to the degree of environmental predictability in rotifers.</title>
        <authorList>
            <person name="Franch-Gras L."/>
            <person name="Hahn C."/>
            <person name="Garcia-Roger E.M."/>
            <person name="Carmona M.J."/>
            <person name="Serra M."/>
            <person name="Gomez A."/>
        </authorList>
    </citation>
    <scope>NUCLEOTIDE SEQUENCE [LARGE SCALE GENOMIC DNA]</scope>
    <source>
        <strain evidence="5">HYR1</strain>
    </source>
</reference>
<dbReference type="OrthoDB" id="191686at2759"/>
<dbReference type="STRING" id="10195.A0A3M7R805"/>
<name>A0A3M7R805_BRAPC</name>
<dbReference type="SMART" id="SM00054">
    <property type="entry name" value="EFh"/>
    <property type="match status" value="3"/>
</dbReference>